<dbReference type="AlphaFoldDB" id="A0A1I5ICP6"/>
<protein>
    <recommendedName>
        <fullName evidence="1">DUF6273 domain-containing protein</fullName>
    </recommendedName>
</protein>
<reference evidence="2 3" key="1">
    <citation type="submission" date="2016-10" db="EMBL/GenBank/DDBJ databases">
        <authorList>
            <person name="de Groot N.N."/>
        </authorList>
    </citation>
    <scope>NUCLEOTIDE SEQUENCE [LARGE SCALE GENOMIC DNA]</scope>
    <source>
        <strain evidence="2 3">DSM 1283</strain>
    </source>
</reference>
<dbReference type="InterPro" id="IPR046240">
    <property type="entry name" value="DUF6273"/>
</dbReference>
<sequence>MREFNIGSIVPFGGYHWRILDIQGNAALIITEYMIEQQPYNNCAGDVTWADCSLRKYLNGEFYNKFTAAEQSKIIPVLNKNHDNQWYGSRGGEDTRDYIFLLSIEEVVCKYFGDSSKNLENRSAKQRYWFQRKDENNNKRRSTFDGYVWWWWLRSPGRDNRRAVYIHGDGNIGIQGNGTFRYSSNTIHPLTGDNSGGVRPALWLSLELYL</sequence>
<dbReference type="Pfam" id="PF19789">
    <property type="entry name" value="DUF6273"/>
    <property type="match status" value="1"/>
</dbReference>
<evidence type="ECO:0000313" key="3">
    <source>
        <dbReference type="Proteomes" id="UP000198806"/>
    </source>
</evidence>
<feature type="domain" description="DUF6273" evidence="1">
    <location>
        <begin position="25"/>
        <end position="205"/>
    </location>
</feature>
<dbReference type="Proteomes" id="UP000198806">
    <property type="component" value="Unassembled WGS sequence"/>
</dbReference>
<organism evidence="2 3">
    <name type="scientific">Anaerocolumna aminovalerica</name>
    <dbReference type="NCBI Taxonomy" id="1527"/>
    <lineage>
        <taxon>Bacteria</taxon>
        <taxon>Bacillati</taxon>
        <taxon>Bacillota</taxon>
        <taxon>Clostridia</taxon>
        <taxon>Lachnospirales</taxon>
        <taxon>Lachnospiraceae</taxon>
        <taxon>Anaerocolumna</taxon>
    </lineage>
</organism>
<dbReference type="EMBL" id="FOWD01000042">
    <property type="protein sequence ID" value="SFO58040.1"/>
    <property type="molecule type" value="Genomic_DNA"/>
</dbReference>
<dbReference type="RefSeq" id="WP_091688348.1">
    <property type="nucleotide sequence ID" value="NZ_BAABFM010000015.1"/>
</dbReference>
<proteinExistence type="predicted"/>
<dbReference type="OrthoDB" id="384490at2"/>
<evidence type="ECO:0000313" key="2">
    <source>
        <dbReference type="EMBL" id="SFO58040.1"/>
    </source>
</evidence>
<gene>
    <name evidence="2" type="ORF">SAMN04489757_14232</name>
</gene>
<evidence type="ECO:0000259" key="1">
    <source>
        <dbReference type="Pfam" id="PF19789"/>
    </source>
</evidence>
<name>A0A1I5ICP6_9FIRM</name>
<keyword evidence="3" id="KW-1185">Reference proteome</keyword>
<dbReference type="STRING" id="1527.SAMN04489757_14232"/>
<accession>A0A1I5ICP6</accession>